<dbReference type="PROSITE" id="PS50005">
    <property type="entry name" value="TPR"/>
    <property type="match status" value="3"/>
</dbReference>
<keyword evidence="6" id="KW-0812">Transmembrane</keyword>
<reference evidence="9 10" key="1">
    <citation type="submission" date="2017-07" db="EMBL/GenBank/DDBJ databases">
        <authorList>
            <person name="Sun Z.S."/>
            <person name="Albrecht U."/>
            <person name="Echele G."/>
            <person name="Lee C.C."/>
        </authorList>
    </citation>
    <scope>NUCLEOTIDE SEQUENCE [LARGE SCALE GENOMIC DNA]</scope>
    <source>
        <strain evidence="10">type strain: KCTC 22618</strain>
    </source>
</reference>
<evidence type="ECO:0000256" key="1">
    <source>
        <dbReference type="ARBA" id="ARBA00023015"/>
    </source>
</evidence>
<keyword evidence="5" id="KW-0175">Coiled coil</keyword>
<feature type="coiled-coil region" evidence="5">
    <location>
        <begin position="386"/>
        <end position="413"/>
    </location>
</feature>
<accession>A0A238UC66</accession>
<evidence type="ECO:0000313" key="10">
    <source>
        <dbReference type="Proteomes" id="UP000215214"/>
    </source>
</evidence>
<dbReference type="PROSITE" id="PS01124">
    <property type="entry name" value="HTH_ARAC_FAMILY_2"/>
    <property type="match status" value="1"/>
</dbReference>
<dbReference type="Pfam" id="PF13181">
    <property type="entry name" value="TPR_8"/>
    <property type="match status" value="1"/>
</dbReference>
<dbReference type="AlphaFoldDB" id="A0A238UC66"/>
<keyword evidence="6" id="KW-1133">Transmembrane helix</keyword>
<dbReference type="Gene3D" id="1.10.10.60">
    <property type="entry name" value="Homeodomain-like"/>
    <property type="match status" value="1"/>
</dbReference>
<keyword evidence="7" id="KW-0732">Signal</keyword>
<feature type="repeat" description="TPR" evidence="4">
    <location>
        <begin position="204"/>
        <end position="237"/>
    </location>
</feature>
<dbReference type="Proteomes" id="UP000215214">
    <property type="component" value="Chromosome TJEJU"/>
</dbReference>
<feature type="domain" description="HTH araC/xylS-type" evidence="8">
    <location>
        <begin position="439"/>
        <end position="543"/>
    </location>
</feature>
<keyword evidence="3" id="KW-0804">Transcription</keyword>
<dbReference type="PANTHER" id="PTHR43280:SF29">
    <property type="entry name" value="ARAC-FAMILY TRANSCRIPTIONAL REGULATOR"/>
    <property type="match status" value="1"/>
</dbReference>
<dbReference type="Pfam" id="PF13424">
    <property type="entry name" value="TPR_12"/>
    <property type="match status" value="1"/>
</dbReference>
<feature type="repeat" description="TPR" evidence="4">
    <location>
        <begin position="121"/>
        <end position="154"/>
    </location>
</feature>
<protein>
    <recommendedName>
        <fullName evidence="8">HTH araC/xylS-type domain-containing protein</fullName>
    </recommendedName>
</protein>
<dbReference type="InterPro" id="IPR018060">
    <property type="entry name" value="HTH_AraC"/>
</dbReference>
<dbReference type="PROSITE" id="PS00041">
    <property type="entry name" value="HTH_ARAC_FAMILY_1"/>
    <property type="match status" value="1"/>
</dbReference>
<feature type="repeat" description="TPR" evidence="4">
    <location>
        <begin position="80"/>
        <end position="113"/>
    </location>
</feature>
<keyword evidence="4" id="KW-0802">TPR repeat</keyword>
<dbReference type="Gene3D" id="1.25.40.10">
    <property type="entry name" value="Tetratricopeptide repeat domain"/>
    <property type="match status" value="2"/>
</dbReference>
<evidence type="ECO:0000256" key="7">
    <source>
        <dbReference type="SAM" id="SignalP"/>
    </source>
</evidence>
<dbReference type="GO" id="GO:0003700">
    <property type="term" value="F:DNA-binding transcription factor activity"/>
    <property type="evidence" value="ECO:0007669"/>
    <property type="project" value="InterPro"/>
</dbReference>
<keyword evidence="1" id="KW-0805">Transcription regulation</keyword>
<keyword evidence="2" id="KW-0238">DNA-binding</keyword>
<dbReference type="SUPFAM" id="SSF46689">
    <property type="entry name" value="Homeodomain-like"/>
    <property type="match status" value="1"/>
</dbReference>
<feature type="coiled-coil region" evidence="5">
    <location>
        <begin position="179"/>
        <end position="237"/>
    </location>
</feature>
<evidence type="ECO:0000256" key="5">
    <source>
        <dbReference type="SAM" id="Coils"/>
    </source>
</evidence>
<evidence type="ECO:0000256" key="6">
    <source>
        <dbReference type="SAM" id="Phobius"/>
    </source>
</evidence>
<feature type="signal peptide" evidence="7">
    <location>
        <begin position="1"/>
        <end position="22"/>
    </location>
</feature>
<dbReference type="InterPro" id="IPR011990">
    <property type="entry name" value="TPR-like_helical_dom_sf"/>
</dbReference>
<proteinExistence type="predicted"/>
<dbReference type="SMART" id="SM00028">
    <property type="entry name" value="TPR"/>
    <property type="match status" value="5"/>
</dbReference>
<dbReference type="GO" id="GO:0043565">
    <property type="term" value="F:sequence-specific DNA binding"/>
    <property type="evidence" value="ECO:0007669"/>
    <property type="project" value="InterPro"/>
</dbReference>
<dbReference type="InterPro" id="IPR019734">
    <property type="entry name" value="TPR_rpt"/>
</dbReference>
<dbReference type="EMBL" id="LT899436">
    <property type="protein sequence ID" value="SNR16807.1"/>
    <property type="molecule type" value="Genomic_DNA"/>
</dbReference>
<dbReference type="KEGG" id="tje:TJEJU_3153"/>
<keyword evidence="6" id="KW-0472">Membrane</keyword>
<dbReference type="PROSITE" id="PS50293">
    <property type="entry name" value="TPR_REGION"/>
    <property type="match status" value="1"/>
</dbReference>
<dbReference type="SUPFAM" id="SSF48452">
    <property type="entry name" value="TPR-like"/>
    <property type="match status" value="2"/>
</dbReference>
<gene>
    <name evidence="9" type="ORF">TJEJU_3153</name>
</gene>
<dbReference type="InterPro" id="IPR020449">
    <property type="entry name" value="Tscrpt_reg_AraC-type_HTH"/>
</dbReference>
<dbReference type="InterPro" id="IPR009057">
    <property type="entry name" value="Homeodomain-like_sf"/>
</dbReference>
<dbReference type="PANTHER" id="PTHR43280">
    <property type="entry name" value="ARAC-FAMILY TRANSCRIPTIONAL REGULATOR"/>
    <property type="match status" value="1"/>
</dbReference>
<name>A0A238UC66_9FLAO</name>
<feature type="transmembrane region" description="Helical" evidence="6">
    <location>
        <begin position="355"/>
        <end position="376"/>
    </location>
</feature>
<sequence length="545" mass="64088">MHLFLRYFIFVLSFLASQEIFAADRKNNFMQENISPRDSIKKYKKKSIECYRNGNLEGFGRYSYQVLSIAEKYDLKEARIRSLINLAIYHQRKDEYQKALAKYIKAKELTPSLQESSYLKVILNTNLGNFYYKIGDYDNAKLIMERVITLADHHKNEKTKIITSAYNTLANIASDEYKYEEALNYYNNLKTIIKDLENNTQKLATLYSNIASCYIDKNDYEKAIENLQEALNIIGKEKFIETEASIKLNMGIAHYNLKNYNKALLYLQSANQIAIKENSLEVKMKTHKFLAKVQEASNNIDEAFAQQKKYMLARESFLKTLTKTQRLRFENDTRNKLLKINKQKQIISFLNKEKVTYISLALLVLCLLLTLVFRYYKKRKIYSNDIALLKVDNNFLENENELLRDKLNKLSLSLIEQDKVKKNKKSSSISIEKQNQYKEHILNYMDEHKPYLNSEIKQLDVAKALDINLHLFSEILNTCFKQNFNSFINLYRVEQAKRLIKDPKYSNYKIMTIAYDSGFSSKPSFNRVFKKLVGCTPSEYQKKKE</sequence>
<dbReference type="Pfam" id="PF12833">
    <property type="entry name" value="HTH_18"/>
    <property type="match status" value="1"/>
</dbReference>
<dbReference type="PRINTS" id="PR00032">
    <property type="entry name" value="HTHARAC"/>
</dbReference>
<evidence type="ECO:0000256" key="2">
    <source>
        <dbReference type="ARBA" id="ARBA00023125"/>
    </source>
</evidence>
<evidence type="ECO:0000256" key="3">
    <source>
        <dbReference type="ARBA" id="ARBA00023163"/>
    </source>
</evidence>
<evidence type="ECO:0000259" key="8">
    <source>
        <dbReference type="PROSITE" id="PS01124"/>
    </source>
</evidence>
<feature type="chain" id="PRO_5012828053" description="HTH araC/xylS-type domain-containing protein" evidence="7">
    <location>
        <begin position="23"/>
        <end position="545"/>
    </location>
</feature>
<organism evidence="9 10">
    <name type="scientific">Tenacibaculum jejuense</name>
    <dbReference type="NCBI Taxonomy" id="584609"/>
    <lineage>
        <taxon>Bacteria</taxon>
        <taxon>Pseudomonadati</taxon>
        <taxon>Bacteroidota</taxon>
        <taxon>Flavobacteriia</taxon>
        <taxon>Flavobacteriales</taxon>
        <taxon>Flavobacteriaceae</taxon>
        <taxon>Tenacibaculum</taxon>
    </lineage>
</organism>
<evidence type="ECO:0000313" key="9">
    <source>
        <dbReference type="EMBL" id="SNR16807.1"/>
    </source>
</evidence>
<keyword evidence="10" id="KW-1185">Reference proteome</keyword>
<dbReference type="InterPro" id="IPR018062">
    <property type="entry name" value="HTH_AraC-typ_CS"/>
</dbReference>
<evidence type="ECO:0000256" key="4">
    <source>
        <dbReference type="PROSITE-ProRule" id="PRU00339"/>
    </source>
</evidence>
<dbReference type="SMART" id="SM00342">
    <property type="entry name" value="HTH_ARAC"/>
    <property type="match status" value="1"/>
</dbReference>